<evidence type="ECO:0000259" key="2">
    <source>
        <dbReference type="Pfam" id="PF04366"/>
    </source>
</evidence>
<proteinExistence type="predicted"/>
<keyword evidence="1" id="KW-0732">Signal</keyword>
<evidence type="ECO:0000256" key="1">
    <source>
        <dbReference type="SAM" id="SignalP"/>
    </source>
</evidence>
<dbReference type="OrthoDB" id="7847492at2"/>
<gene>
    <name evidence="3" type="ORF">BOA8489_00361</name>
</gene>
<dbReference type="PROSITE" id="PS51318">
    <property type="entry name" value="TAT"/>
    <property type="match status" value="1"/>
</dbReference>
<evidence type="ECO:0000313" key="4">
    <source>
        <dbReference type="Proteomes" id="UP000201838"/>
    </source>
</evidence>
<dbReference type="RefSeq" id="WP_093972245.1">
    <property type="nucleotide sequence ID" value="NZ_FXXQ01000001.1"/>
</dbReference>
<dbReference type="InterPro" id="IPR007461">
    <property type="entry name" value="Ysc84_actin-binding"/>
</dbReference>
<evidence type="ECO:0000313" key="3">
    <source>
        <dbReference type="EMBL" id="SMX22270.1"/>
    </source>
</evidence>
<feature type="signal peptide" evidence="1">
    <location>
        <begin position="1"/>
        <end position="21"/>
    </location>
</feature>
<dbReference type="EMBL" id="FXXQ01000001">
    <property type="protein sequence ID" value="SMX22270.1"/>
    <property type="molecule type" value="Genomic_DNA"/>
</dbReference>
<dbReference type="CDD" id="cd11524">
    <property type="entry name" value="SYLF"/>
    <property type="match status" value="1"/>
</dbReference>
<feature type="domain" description="Ysc84 actin-binding" evidence="2">
    <location>
        <begin position="99"/>
        <end position="181"/>
    </location>
</feature>
<sequence>MKPMSRRALLGGVAATTLALAACGNGVGSEGAAKLDARVDAALNYLDVNFPGTRDLQQKSVGMLVMPLITEAGFGFGGSYGRGALRVNGITVDYYSAAQASFGLQVGAQQYAHVLYFMTEEALAEFRASSGWAAGADVEYAVNDRGANLSAETTTALSPVIAVVFGQAGLLAGASVEGTKYSRIIP</sequence>
<organism evidence="3 4">
    <name type="scientific">Boseongicola aestuarii</name>
    <dbReference type="NCBI Taxonomy" id="1470561"/>
    <lineage>
        <taxon>Bacteria</taxon>
        <taxon>Pseudomonadati</taxon>
        <taxon>Pseudomonadota</taxon>
        <taxon>Alphaproteobacteria</taxon>
        <taxon>Rhodobacterales</taxon>
        <taxon>Paracoccaceae</taxon>
        <taxon>Boseongicola</taxon>
    </lineage>
</organism>
<accession>A0A238IWZ2</accession>
<dbReference type="InterPro" id="IPR006311">
    <property type="entry name" value="TAT_signal"/>
</dbReference>
<reference evidence="3 4" key="1">
    <citation type="submission" date="2017-05" db="EMBL/GenBank/DDBJ databases">
        <authorList>
            <person name="Song R."/>
            <person name="Chenine A.L."/>
            <person name="Ruprecht R.M."/>
        </authorList>
    </citation>
    <scope>NUCLEOTIDE SEQUENCE [LARGE SCALE GENOMIC DNA]</scope>
    <source>
        <strain evidence="3 4">CECT 8489</strain>
    </source>
</reference>
<dbReference type="PROSITE" id="PS51257">
    <property type="entry name" value="PROKAR_LIPOPROTEIN"/>
    <property type="match status" value="1"/>
</dbReference>
<protein>
    <recommendedName>
        <fullName evidence="2">Ysc84 actin-binding domain-containing protein</fullName>
    </recommendedName>
</protein>
<dbReference type="Proteomes" id="UP000201838">
    <property type="component" value="Unassembled WGS sequence"/>
</dbReference>
<dbReference type="Pfam" id="PF04366">
    <property type="entry name" value="Ysc84"/>
    <property type="match status" value="1"/>
</dbReference>
<keyword evidence="4" id="KW-1185">Reference proteome</keyword>
<dbReference type="AlphaFoldDB" id="A0A238IWZ2"/>
<feature type="chain" id="PRO_5012375996" description="Ysc84 actin-binding domain-containing protein" evidence="1">
    <location>
        <begin position="22"/>
        <end position="186"/>
    </location>
</feature>
<name>A0A238IWZ2_9RHOB</name>